<sequence>MGIQPPAASIQPPATLAAGNRGGDGFEVMRRNRWIRAQRP</sequence>
<feature type="region of interest" description="Disordered" evidence="1">
    <location>
        <begin position="1"/>
        <end position="25"/>
    </location>
</feature>
<proteinExistence type="predicted"/>
<evidence type="ECO:0000313" key="3">
    <source>
        <dbReference type="Proteomes" id="UP000019460"/>
    </source>
</evidence>
<name>W9W326_9GAMM</name>
<reference evidence="2 3" key="1">
    <citation type="submission" date="2012-11" db="EMBL/GenBank/DDBJ databases">
        <title>Genome assembly of Thiorhodococcus sp. AK35.</title>
        <authorList>
            <person name="Nupur N."/>
            <person name="Khatri I."/>
            <person name="Subramanian S."/>
            <person name="Pinnaka A."/>
        </authorList>
    </citation>
    <scope>NUCLEOTIDE SEQUENCE [LARGE SCALE GENOMIC DNA]</scope>
    <source>
        <strain evidence="2 3">AK35</strain>
    </source>
</reference>
<dbReference type="EMBL" id="AONC01000003">
    <property type="protein sequence ID" value="EXJ16980.1"/>
    <property type="molecule type" value="Genomic_DNA"/>
</dbReference>
<dbReference type="AlphaFoldDB" id="W9W326"/>
<comment type="caution">
    <text evidence="2">The sequence shown here is derived from an EMBL/GenBank/DDBJ whole genome shotgun (WGS) entry which is preliminary data.</text>
</comment>
<dbReference type="Proteomes" id="UP000019460">
    <property type="component" value="Unassembled WGS sequence"/>
</dbReference>
<organism evidence="2 3">
    <name type="scientific">Imhoffiella purpurea</name>
    <dbReference type="NCBI Taxonomy" id="1249627"/>
    <lineage>
        <taxon>Bacteria</taxon>
        <taxon>Pseudomonadati</taxon>
        <taxon>Pseudomonadota</taxon>
        <taxon>Gammaproteobacteria</taxon>
        <taxon>Chromatiales</taxon>
        <taxon>Chromatiaceae</taxon>
        <taxon>Imhoffiella</taxon>
    </lineage>
</organism>
<protein>
    <submittedName>
        <fullName evidence="2">Uncharacterized protein</fullName>
    </submittedName>
</protein>
<evidence type="ECO:0000256" key="1">
    <source>
        <dbReference type="SAM" id="MobiDB-lite"/>
    </source>
</evidence>
<accession>W9W326</accession>
<keyword evidence="3" id="KW-1185">Reference proteome</keyword>
<evidence type="ECO:0000313" key="2">
    <source>
        <dbReference type="EMBL" id="EXJ16980.1"/>
    </source>
</evidence>
<feature type="compositionally biased region" description="Low complexity" evidence="1">
    <location>
        <begin position="1"/>
        <end position="14"/>
    </location>
</feature>
<gene>
    <name evidence="2" type="ORF">D779_1803</name>
</gene>